<gene>
    <name evidence="3" type="primary">bglG_1</name>
    <name evidence="3" type="ORF">KIMC2_00300</name>
</gene>
<dbReference type="EMBL" id="AP026801">
    <property type="protein sequence ID" value="BDR55468.1"/>
    <property type="molecule type" value="Genomic_DNA"/>
</dbReference>
<dbReference type="InterPro" id="IPR050661">
    <property type="entry name" value="BglG_antiterminators"/>
</dbReference>
<dbReference type="InterPro" id="IPR004341">
    <property type="entry name" value="CAT_RNA-bd_dom"/>
</dbReference>
<accession>A0AAU9CW15</accession>
<dbReference type="PANTHER" id="PTHR30185:SF15">
    <property type="entry name" value="CRYPTIC BETA-GLUCOSIDE BGL OPERON ANTITERMINATOR"/>
    <property type="match status" value="1"/>
</dbReference>
<proteinExistence type="predicted"/>
<dbReference type="PANTHER" id="PTHR30185">
    <property type="entry name" value="CRYPTIC BETA-GLUCOSIDE BGL OPERON ANTITERMINATOR"/>
    <property type="match status" value="1"/>
</dbReference>
<dbReference type="Pfam" id="PF03123">
    <property type="entry name" value="CAT_RBD"/>
    <property type="match status" value="1"/>
</dbReference>
<dbReference type="AlphaFoldDB" id="A0AAU9CW15"/>
<dbReference type="SUPFAM" id="SSF63520">
    <property type="entry name" value="PTS-regulatory domain, PRD"/>
    <property type="match status" value="2"/>
</dbReference>
<evidence type="ECO:0000313" key="3">
    <source>
        <dbReference type="EMBL" id="BDR55468.1"/>
    </source>
</evidence>
<dbReference type="Pfam" id="PF00874">
    <property type="entry name" value="PRD"/>
    <property type="match status" value="2"/>
</dbReference>
<keyword evidence="1" id="KW-0677">Repeat</keyword>
<dbReference type="InterPro" id="IPR036634">
    <property type="entry name" value="PRD_sf"/>
</dbReference>
<dbReference type="Gene3D" id="2.30.24.10">
    <property type="entry name" value="CAT RNA-binding domain"/>
    <property type="match status" value="1"/>
</dbReference>
<dbReference type="GO" id="GO:0006355">
    <property type="term" value="P:regulation of DNA-templated transcription"/>
    <property type="evidence" value="ECO:0007669"/>
    <property type="project" value="InterPro"/>
</dbReference>
<dbReference type="SUPFAM" id="SSF50151">
    <property type="entry name" value="SacY-like RNA-binding domain"/>
    <property type="match status" value="1"/>
</dbReference>
<dbReference type="SMART" id="SM01061">
    <property type="entry name" value="CAT_RBD"/>
    <property type="match status" value="1"/>
</dbReference>
<dbReference type="InterPro" id="IPR036650">
    <property type="entry name" value="CAT_RNA-bd_dom_sf"/>
</dbReference>
<dbReference type="KEGG" id="xak:KIMC2_00300"/>
<organism evidence="3 4">
    <name type="scientific">Xylocopilactobacillus apis</name>
    <dbReference type="NCBI Taxonomy" id="2932183"/>
    <lineage>
        <taxon>Bacteria</taxon>
        <taxon>Bacillati</taxon>
        <taxon>Bacillota</taxon>
        <taxon>Bacilli</taxon>
        <taxon>Lactobacillales</taxon>
        <taxon>Lactobacillaceae</taxon>
        <taxon>Xylocopilactobacillus</taxon>
    </lineage>
</organism>
<feature type="domain" description="PRD" evidence="2">
    <location>
        <begin position="174"/>
        <end position="283"/>
    </location>
</feature>
<keyword evidence="4" id="KW-1185">Reference proteome</keyword>
<dbReference type="Gene3D" id="1.20.890.100">
    <property type="match status" value="1"/>
</dbReference>
<dbReference type="Gene3D" id="1.10.1790.10">
    <property type="entry name" value="PRD domain"/>
    <property type="match status" value="1"/>
</dbReference>
<name>A0AAU9CW15_9LACO</name>
<dbReference type="GO" id="GO:0003723">
    <property type="term" value="F:RNA binding"/>
    <property type="evidence" value="ECO:0007669"/>
    <property type="project" value="InterPro"/>
</dbReference>
<dbReference type="Gene3D" id="1.20.58.1950">
    <property type="match status" value="1"/>
</dbReference>
<reference evidence="3 4" key="1">
    <citation type="journal article" date="2023" name="Microbiol. Spectr.">
        <title>Symbiosis of Carpenter Bees with Uncharacterized Lactic Acid Bacteria Showing NAD Auxotrophy.</title>
        <authorList>
            <person name="Kawasaki S."/>
            <person name="Ozawa K."/>
            <person name="Mori T."/>
            <person name="Yamamoto A."/>
            <person name="Ito M."/>
            <person name="Ohkuma M."/>
            <person name="Sakamoto M."/>
            <person name="Matsutani M."/>
        </authorList>
    </citation>
    <scope>NUCLEOTIDE SEQUENCE [LARGE SCALE GENOMIC DNA]</scope>
    <source>
        <strain evidence="3 4">KimC2</strain>
    </source>
</reference>
<evidence type="ECO:0000259" key="2">
    <source>
        <dbReference type="PROSITE" id="PS51372"/>
    </source>
</evidence>
<protein>
    <submittedName>
        <fullName evidence="3">Transcriptional antiterminator</fullName>
    </submittedName>
</protein>
<dbReference type="Proteomes" id="UP001321804">
    <property type="component" value="Chromosome"/>
</dbReference>
<evidence type="ECO:0000313" key="4">
    <source>
        <dbReference type="Proteomes" id="UP001321804"/>
    </source>
</evidence>
<feature type="domain" description="PRD" evidence="2">
    <location>
        <begin position="68"/>
        <end position="173"/>
    </location>
</feature>
<sequence>MRVIKKVFNNNVLFVVNENNREEIIMGKGLGFHRHSGETVDENDQKIDKTFIIKDQATVKNFQELAERIDITDIEIASDIINEGEQALGYKLSNSILFALADHINVMLKRVREKTFFSTPLQWDLKAIYPKEYQYAFRAVKKIEERTQLNIPDQEAAFIALHFINAHYDVKDMEETLMSTKIIQKVIDIVNYHYGRQIDQSSYSFSRFVTHIRYFVLRQLHGENTEDSSSILNFIQQKYPDDYNCALKIKKFLETSYHWDVKDNELLYLTLHLNRLSTNFNGS</sequence>
<dbReference type="InterPro" id="IPR011608">
    <property type="entry name" value="PRD"/>
</dbReference>
<dbReference type="PROSITE" id="PS51372">
    <property type="entry name" value="PRD_2"/>
    <property type="match status" value="2"/>
</dbReference>
<evidence type="ECO:0000256" key="1">
    <source>
        <dbReference type="ARBA" id="ARBA00022737"/>
    </source>
</evidence>